<organism evidence="17 18">
    <name type="scientific">Fusarium irregulare</name>
    <dbReference type="NCBI Taxonomy" id="2494466"/>
    <lineage>
        <taxon>Eukaryota</taxon>
        <taxon>Fungi</taxon>
        <taxon>Dikarya</taxon>
        <taxon>Ascomycota</taxon>
        <taxon>Pezizomycotina</taxon>
        <taxon>Sordariomycetes</taxon>
        <taxon>Hypocreomycetidae</taxon>
        <taxon>Hypocreales</taxon>
        <taxon>Nectriaceae</taxon>
        <taxon>Fusarium</taxon>
        <taxon>Fusarium incarnatum-equiseti species complex</taxon>
    </lineage>
</organism>
<evidence type="ECO:0000256" key="13">
    <source>
        <dbReference type="SAM" id="MobiDB-lite"/>
    </source>
</evidence>
<keyword evidence="8 12" id="KW-0460">Magnesium</keyword>
<dbReference type="PANTHER" id="PTHR18968:SF13">
    <property type="entry name" value="ACETOLACTATE SYNTHASE CATALYTIC SUBUNIT, MITOCHONDRIAL"/>
    <property type="match status" value="1"/>
</dbReference>
<comment type="pathway">
    <text evidence="2 12">Amino-acid biosynthesis; L-valine biosynthesis; L-valine from pyruvate: step 1/4.</text>
</comment>
<comment type="caution">
    <text evidence="17">The sequence shown here is derived from an EMBL/GenBank/DDBJ whole genome shotgun (WGS) entry which is preliminary data.</text>
</comment>
<evidence type="ECO:0000256" key="10">
    <source>
        <dbReference type="ARBA" id="ARBA00023052"/>
    </source>
</evidence>
<dbReference type="InterPro" id="IPR039368">
    <property type="entry name" value="AHAS_TPP"/>
</dbReference>
<dbReference type="GO" id="GO:0009097">
    <property type="term" value="P:isoleucine biosynthetic process"/>
    <property type="evidence" value="ECO:0007669"/>
    <property type="project" value="TreeGrafter"/>
</dbReference>
<proteinExistence type="inferred from homology"/>
<protein>
    <recommendedName>
        <fullName evidence="4 12">Acetolactate synthase</fullName>
        <ecNumber evidence="4 12">2.2.1.6</ecNumber>
    </recommendedName>
</protein>
<dbReference type="EC" id="2.2.1.6" evidence="4 12"/>
<evidence type="ECO:0000259" key="16">
    <source>
        <dbReference type="Pfam" id="PF02776"/>
    </source>
</evidence>
<dbReference type="CDD" id="cd02015">
    <property type="entry name" value="TPP_AHAS"/>
    <property type="match status" value="1"/>
</dbReference>
<keyword evidence="6 12" id="KW-0808">Transferase</keyword>
<dbReference type="Gene3D" id="3.40.50.1220">
    <property type="entry name" value="TPP-binding domain"/>
    <property type="match status" value="1"/>
</dbReference>
<dbReference type="SUPFAM" id="SSF52518">
    <property type="entry name" value="Thiamin diphosphate-binding fold (THDP-binding)"/>
    <property type="match status" value="2"/>
</dbReference>
<sequence length="685" mass="74555">MLRTRQAAKAIRAVAHTRSFTTTSAIASIQTSKKVASTRNQSTAAAAPARDIPSPGFNVEKNQSNVQPLVNPRKNDMDESFIGKTGGEIFHEMMLRHGVKHIFGYPGGAILPVFDAIYNSKHFDFILPRHEQGAGHMAEGYARASGKPGVVLVTSGPGATNVITPMQDALSDGTPMVVFTGQVVTTAIGSDAFQEADVVGISRACTKWNVMVKNVAELPRRINEAFEIATSGRPGPVLVDLPKDVTAGVLRRAIPTDVALPSLPSAASRAAMDVTKKQLEGALQRVGNLINKAKKPIIYAGQGIILSEGGPEILKELADKSSIPVTTTLQGLGAYDELDEKSLHMLGMHGSAYANMAMQEADLIIALGARFDDRVTLSIAKFAPGAKAAAAEGRGGIVHFEIMPKNINKVVQATEAIEGDVATNLKELMPFVEAKTMESRKEWFGKINEWKEKWPLTDYERAERSGMIKPQTLIEELSKLVEGRKDKTYIATGVGQHQMWTAQHFRWRHPRSMITSGGLGTMGYGLPAAIGAKVAQPDALVIDIDGDASFNMTLTELSTAAQFNIGVKVIVLNNEEQGMVTQWQNIFYEDRYAHTHQSNPDFIKLAEAMRIQNRRVDKPDDVVDALKWLINTDGPALLEVVTDKKVPVLPMVPVGSGLHEFLVFDGAKDKKRRELMRERTCGLHG</sequence>
<keyword evidence="11 12" id="KW-0100">Branched-chain amino acid biosynthesis</keyword>
<comment type="similarity">
    <text evidence="3 12">Belongs to the TPP enzyme family.</text>
</comment>
<feature type="region of interest" description="Disordered" evidence="13">
    <location>
        <begin position="39"/>
        <end position="61"/>
    </location>
</feature>
<evidence type="ECO:0000256" key="8">
    <source>
        <dbReference type="ARBA" id="ARBA00022842"/>
    </source>
</evidence>
<evidence type="ECO:0000259" key="14">
    <source>
        <dbReference type="Pfam" id="PF00205"/>
    </source>
</evidence>
<evidence type="ECO:0000256" key="6">
    <source>
        <dbReference type="ARBA" id="ARBA00022679"/>
    </source>
</evidence>
<dbReference type="GO" id="GO:0009099">
    <property type="term" value="P:L-valine biosynthetic process"/>
    <property type="evidence" value="ECO:0007669"/>
    <property type="project" value="TreeGrafter"/>
</dbReference>
<dbReference type="FunFam" id="3.40.50.970:FF:000007">
    <property type="entry name" value="Acetolactate synthase"/>
    <property type="match status" value="1"/>
</dbReference>
<dbReference type="EMBL" id="JAPDHF010000011">
    <property type="protein sequence ID" value="KAJ4011215.1"/>
    <property type="molecule type" value="Genomic_DNA"/>
</dbReference>
<dbReference type="PANTHER" id="PTHR18968">
    <property type="entry name" value="THIAMINE PYROPHOSPHATE ENZYMES"/>
    <property type="match status" value="1"/>
</dbReference>
<dbReference type="InterPro" id="IPR045229">
    <property type="entry name" value="TPP_enz"/>
</dbReference>
<dbReference type="InterPro" id="IPR011766">
    <property type="entry name" value="TPP_enzyme_TPP-bd"/>
</dbReference>
<keyword evidence="5 12" id="KW-0028">Amino-acid biosynthesis</keyword>
<dbReference type="FunFam" id="3.40.50.970:FF:000053">
    <property type="entry name" value="Acetolactate synthase, mitochondrial"/>
    <property type="match status" value="1"/>
</dbReference>
<dbReference type="CDD" id="cd07035">
    <property type="entry name" value="TPP_PYR_POX_like"/>
    <property type="match status" value="1"/>
</dbReference>
<comment type="cofactor">
    <cofactor evidence="12">
        <name>Mg(2+)</name>
        <dbReference type="ChEBI" id="CHEBI:18420"/>
    </cofactor>
    <text evidence="12">Binds 1 Mg(2+) ion per subunit.</text>
</comment>
<evidence type="ECO:0000313" key="18">
    <source>
        <dbReference type="Proteomes" id="UP001152130"/>
    </source>
</evidence>
<name>A0A9W8U8Y4_9HYPO</name>
<evidence type="ECO:0000256" key="1">
    <source>
        <dbReference type="ARBA" id="ARBA00004974"/>
    </source>
</evidence>
<evidence type="ECO:0000256" key="12">
    <source>
        <dbReference type="RuleBase" id="RU003591"/>
    </source>
</evidence>
<dbReference type="AlphaFoldDB" id="A0A9W8U8Y4"/>
<keyword evidence="9" id="KW-0809">Transit peptide</keyword>
<keyword evidence="10 12" id="KW-0786">Thiamine pyrophosphate</keyword>
<dbReference type="GO" id="GO:0050660">
    <property type="term" value="F:flavin adenine dinucleotide binding"/>
    <property type="evidence" value="ECO:0007669"/>
    <property type="project" value="InterPro"/>
</dbReference>
<dbReference type="InterPro" id="IPR029035">
    <property type="entry name" value="DHS-like_NAD/FAD-binding_dom"/>
</dbReference>
<dbReference type="Pfam" id="PF02776">
    <property type="entry name" value="TPP_enzyme_N"/>
    <property type="match status" value="1"/>
</dbReference>
<dbReference type="GO" id="GO:0005948">
    <property type="term" value="C:acetolactate synthase complex"/>
    <property type="evidence" value="ECO:0007669"/>
    <property type="project" value="TreeGrafter"/>
</dbReference>
<evidence type="ECO:0000256" key="2">
    <source>
        <dbReference type="ARBA" id="ARBA00005025"/>
    </source>
</evidence>
<dbReference type="NCBIfam" id="TIGR00118">
    <property type="entry name" value="acolac_lg"/>
    <property type="match status" value="1"/>
</dbReference>
<dbReference type="GO" id="GO:0003984">
    <property type="term" value="F:acetolactate synthase activity"/>
    <property type="evidence" value="ECO:0007669"/>
    <property type="project" value="UniProtKB-EC"/>
</dbReference>
<evidence type="ECO:0000256" key="5">
    <source>
        <dbReference type="ARBA" id="ARBA00022605"/>
    </source>
</evidence>
<dbReference type="GO" id="GO:0005739">
    <property type="term" value="C:mitochondrion"/>
    <property type="evidence" value="ECO:0007669"/>
    <property type="project" value="TreeGrafter"/>
</dbReference>
<reference evidence="17" key="1">
    <citation type="submission" date="2022-10" db="EMBL/GenBank/DDBJ databases">
        <title>Fusarium specimens isolated from Avocado Roots.</title>
        <authorList>
            <person name="Stajich J."/>
            <person name="Roper C."/>
            <person name="Heimlech-Rivalta G."/>
        </authorList>
    </citation>
    <scope>NUCLEOTIDE SEQUENCE</scope>
    <source>
        <strain evidence="17">CF00143</strain>
    </source>
</reference>
<dbReference type="InterPro" id="IPR012000">
    <property type="entry name" value="Thiamin_PyroP_enz_cen_dom"/>
</dbReference>
<comment type="cofactor">
    <cofactor evidence="12">
        <name>thiamine diphosphate</name>
        <dbReference type="ChEBI" id="CHEBI:58937"/>
    </cofactor>
    <text evidence="12">Binds 1 thiamine pyrophosphate per subunit.</text>
</comment>
<feature type="domain" description="Thiamine pyrophosphate enzyme N-terminal TPP-binding" evidence="16">
    <location>
        <begin position="85"/>
        <end position="199"/>
    </location>
</feature>
<dbReference type="InterPro" id="IPR000399">
    <property type="entry name" value="TPP-bd_CS"/>
</dbReference>
<dbReference type="InterPro" id="IPR029061">
    <property type="entry name" value="THDP-binding"/>
</dbReference>
<comment type="catalytic activity">
    <reaction evidence="12">
        <text>2 pyruvate + H(+) = (2S)-2-acetolactate + CO2</text>
        <dbReference type="Rhea" id="RHEA:25249"/>
        <dbReference type="ChEBI" id="CHEBI:15361"/>
        <dbReference type="ChEBI" id="CHEBI:15378"/>
        <dbReference type="ChEBI" id="CHEBI:16526"/>
        <dbReference type="ChEBI" id="CHEBI:58476"/>
        <dbReference type="EC" id="2.2.1.6"/>
    </reaction>
</comment>
<dbReference type="SUPFAM" id="SSF52467">
    <property type="entry name" value="DHS-like NAD/FAD-binding domain"/>
    <property type="match status" value="1"/>
</dbReference>
<feature type="domain" description="Thiamine pyrophosphate enzyme TPP-binding" evidence="15">
    <location>
        <begin position="493"/>
        <end position="640"/>
    </location>
</feature>
<dbReference type="PROSITE" id="PS00187">
    <property type="entry name" value="TPP_ENZYMES"/>
    <property type="match status" value="1"/>
</dbReference>
<evidence type="ECO:0000313" key="17">
    <source>
        <dbReference type="EMBL" id="KAJ4011215.1"/>
    </source>
</evidence>
<dbReference type="Pfam" id="PF02775">
    <property type="entry name" value="TPP_enzyme_C"/>
    <property type="match status" value="1"/>
</dbReference>
<dbReference type="GO" id="GO:0000287">
    <property type="term" value="F:magnesium ion binding"/>
    <property type="evidence" value="ECO:0007669"/>
    <property type="project" value="UniProtKB-UniRule"/>
</dbReference>
<dbReference type="Pfam" id="PF00205">
    <property type="entry name" value="TPP_enzyme_M"/>
    <property type="match status" value="1"/>
</dbReference>
<feature type="domain" description="Thiamine pyrophosphate enzyme central" evidence="14">
    <location>
        <begin position="284"/>
        <end position="428"/>
    </location>
</feature>
<dbReference type="Proteomes" id="UP001152130">
    <property type="component" value="Unassembled WGS sequence"/>
</dbReference>
<evidence type="ECO:0000256" key="9">
    <source>
        <dbReference type="ARBA" id="ARBA00022946"/>
    </source>
</evidence>
<dbReference type="OrthoDB" id="16262at2759"/>
<evidence type="ECO:0000256" key="11">
    <source>
        <dbReference type="ARBA" id="ARBA00023304"/>
    </source>
</evidence>
<evidence type="ECO:0000259" key="15">
    <source>
        <dbReference type="Pfam" id="PF02775"/>
    </source>
</evidence>
<evidence type="ECO:0000256" key="7">
    <source>
        <dbReference type="ARBA" id="ARBA00022723"/>
    </source>
</evidence>
<evidence type="ECO:0000256" key="4">
    <source>
        <dbReference type="ARBA" id="ARBA00013145"/>
    </source>
</evidence>
<evidence type="ECO:0000256" key="3">
    <source>
        <dbReference type="ARBA" id="ARBA00007812"/>
    </source>
</evidence>
<dbReference type="InterPro" id="IPR012001">
    <property type="entry name" value="Thiamin_PyroP_enz_TPP-bd_dom"/>
</dbReference>
<gene>
    <name evidence="17" type="primary">ILV2</name>
    <name evidence="17" type="ORF">NW766_007854</name>
</gene>
<comment type="pathway">
    <text evidence="1 12">Amino-acid biosynthesis; L-isoleucine biosynthesis; L-isoleucine from 2-oxobutanoate: step 1/4.</text>
</comment>
<accession>A0A9W8U8Y4</accession>
<dbReference type="GO" id="GO:0030976">
    <property type="term" value="F:thiamine pyrophosphate binding"/>
    <property type="evidence" value="ECO:0007669"/>
    <property type="project" value="UniProtKB-UniRule"/>
</dbReference>
<dbReference type="InterPro" id="IPR012846">
    <property type="entry name" value="Acetolactate_synth_lsu"/>
</dbReference>
<keyword evidence="7 12" id="KW-0479">Metal-binding</keyword>
<dbReference type="FunFam" id="3.40.50.1220:FF:000008">
    <property type="entry name" value="Acetolactate synthase"/>
    <property type="match status" value="1"/>
</dbReference>
<keyword evidence="18" id="KW-1185">Reference proteome</keyword>
<dbReference type="Gene3D" id="3.40.50.970">
    <property type="match status" value="2"/>
</dbReference>